<organism evidence="1 2">
    <name type="scientific">Streptomyces poonensis</name>
    <dbReference type="NCBI Taxonomy" id="68255"/>
    <lineage>
        <taxon>Bacteria</taxon>
        <taxon>Bacillati</taxon>
        <taxon>Actinomycetota</taxon>
        <taxon>Actinomycetes</taxon>
        <taxon>Kitasatosporales</taxon>
        <taxon>Streptomycetaceae</taxon>
        <taxon>Streptomyces</taxon>
    </lineage>
</organism>
<evidence type="ECO:0000313" key="1">
    <source>
        <dbReference type="EMBL" id="GGZ10471.1"/>
    </source>
</evidence>
<reference evidence="1" key="2">
    <citation type="submission" date="2020-09" db="EMBL/GenBank/DDBJ databases">
        <authorList>
            <person name="Sun Q."/>
            <person name="Ohkuma M."/>
        </authorList>
    </citation>
    <scope>NUCLEOTIDE SEQUENCE</scope>
    <source>
        <strain evidence="1">JCM 4815</strain>
    </source>
</reference>
<keyword evidence="2" id="KW-1185">Reference proteome</keyword>
<gene>
    <name evidence="1" type="ORF">GCM10010365_32150</name>
</gene>
<dbReference type="EMBL" id="BMVW01000005">
    <property type="protein sequence ID" value="GGZ10471.1"/>
    <property type="molecule type" value="Genomic_DNA"/>
</dbReference>
<protein>
    <submittedName>
        <fullName evidence="1">Uncharacterized protein</fullName>
    </submittedName>
</protein>
<dbReference type="AlphaFoldDB" id="A0A918PJ34"/>
<proteinExistence type="predicted"/>
<sequence length="62" mass="6678">MAGAVSSTAIGSHFDANLEDLGTNVALIGHMDRPPDALPAYRTMITRTKQLHLIRSADHYAS</sequence>
<comment type="caution">
    <text evidence="1">The sequence shown here is derived from an EMBL/GenBank/DDBJ whole genome shotgun (WGS) entry which is preliminary data.</text>
</comment>
<accession>A0A918PJ34</accession>
<reference evidence="1" key="1">
    <citation type="journal article" date="2014" name="Int. J. Syst. Evol. Microbiol.">
        <title>Complete genome sequence of Corynebacterium casei LMG S-19264T (=DSM 44701T), isolated from a smear-ripened cheese.</title>
        <authorList>
            <consortium name="US DOE Joint Genome Institute (JGI-PGF)"/>
            <person name="Walter F."/>
            <person name="Albersmeier A."/>
            <person name="Kalinowski J."/>
            <person name="Ruckert C."/>
        </authorList>
    </citation>
    <scope>NUCLEOTIDE SEQUENCE</scope>
    <source>
        <strain evidence="1">JCM 4815</strain>
    </source>
</reference>
<evidence type="ECO:0000313" key="2">
    <source>
        <dbReference type="Proteomes" id="UP000622166"/>
    </source>
</evidence>
<dbReference type="Proteomes" id="UP000622166">
    <property type="component" value="Unassembled WGS sequence"/>
</dbReference>
<name>A0A918PJ34_9ACTN</name>